<evidence type="ECO:0000259" key="1">
    <source>
        <dbReference type="Pfam" id="PF12867"/>
    </source>
</evidence>
<dbReference type="InterPro" id="IPR034660">
    <property type="entry name" value="DinB/YfiT-like"/>
</dbReference>
<sequence>MDLKNFANSYANATAEFLKVAQELSEAELDSSSSGGWTARQIIHHVADSEAQSYARLRRLIAEPGTQIQGYDEAGWGENETLGYKELPVAPSLEVFKAVRQSSLEVVKRLELSQLDNAGIHTESGKYTVKTWLETYISHPLEHAAQIKSGV</sequence>
<reference evidence="2" key="1">
    <citation type="submission" date="2018-10" db="EMBL/GenBank/DDBJ databases">
        <title>Iterative Subtractive Binning of Freshwater Chronoseries Metagenomes Recovers Nearly Complete Genomes from over Four Hundred Novel Species.</title>
        <authorList>
            <person name="Rodriguez-R L.M."/>
            <person name="Tsementzi D."/>
            <person name="Luo C."/>
            <person name="Konstantinidis K.T."/>
        </authorList>
    </citation>
    <scope>NUCLEOTIDE SEQUENCE</scope>
    <source>
        <strain evidence="2">WB5_2A_028</strain>
    </source>
</reference>
<dbReference type="Pfam" id="PF12867">
    <property type="entry name" value="DinB_2"/>
    <property type="match status" value="1"/>
</dbReference>
<gene>
    <name evidence="2" type="ORF">EBT44_07455</name>
</gene>
<comment type="caution">
    <text evidence="2">The sequence shown here is derived from an EMBL/GenBank/DDBJ whole genome shotgun (WGS) entry which is preliminary data.</text>
</comment>
<dbReference type="InterPro" id="IPR024775">
    <property type="entry name" value="DinB-like"/>
</dbReference>
<evidence type="ECO:0000313" key="2">
    <source>
        <dbReference type="EMBL" id="NBR94626.1"/>
    </source>
</evidence>
<accession>A0A965GEE7</accession>
<proteinExistence type="predicted"/>
<dbReference type="SUPFAM" id="SSF109854">
    <property type="entry name" value="DinB/YfiT-like putative metalloenzymes"/>
    <property type="match status" value="1"/>
</dbReference>
<dbReference type="Proteomes" id="UP000740727">
    <property type="component" value="Unassembled WGS sequence"/>
</dbReference>
<evidence type="ECO:0000313" key="3">
    <source>
        <dbReference type="Proteomes" id="UP000740727"/>
    </source>
</evidence>
<organism evidence="2 3">
    <name type="scientific">Candidatus Fonsibacter lacus</name>
    <dbReference type="NCBI Taxonomy" id="2576439"/>
    <lineage>
        <taxon>Bacteria</taxon>
        <taxon>Pseudomonadati</taxon>
        <taxon>Pseudomonadota</taxon>
        <taxon>Alphaproteobacteria</taxon>
        <taxon>Candidatus Pelagibacterales</taxon>
        <taxon>Candidatus Pelagibacterales incertae sedis</taxon>
        <taxon>Candidatus Fonsibacter</taxon>
    </lineage>
</organism>
<name>A0A965GEE7_9PROT</name>
<dbReference type="Gene3D" id="1.20.120.450">
    <property type="entry name" value="dinb family like domain"/>
    <property type="match status" value="1"/>
</dbReference>
<dbReference type="AlphaFoldDB" id="A0A965GEE7"/>
<protein>
    <recommendedName>
        <fullName evidence="1">DinB-like domain-containing protein</fullName>
    </recommendedName>
</protein>
<dbReference type="EMBL" id="RFXN01000233">
    <property type="protein sequence ID" value="NBR94626.1"/>
    <property type="molecule type" value="Genomic_DNA"/>
</dbReference>
<feature type="domain" description="DinB-like" evidence="1">
    <location>
        <begin position="13"/>
        <end position="147"/>
    </location>
</feature>